<evidence type="ECO:0000256" key="2">
    <source>
        <dbReference type="ARBA" id="ARBA00022605"/>
    </source>
</evidence>
<dbReference type="EMBL" id="CP138898">
    <property type="protein sequence ID" value="WPK26890.1"/>
    <property type="molecule type" value="Genomic_DNA"/>
</dbReference>
<evidence type="ECO:0000256" key="3">
    <source>
        <dbReference type="ARBA" id="ARBA00023015"/>
    </source>
</evidence>
<sequence length="255" mass="28814">MSAPAIYNESMFDSKYPTSPIMAFKQEPIDQLSCALPVSNDVKGNLDQSPIEIHSEVLESVFSTNLEDKDQLFTDTPMFEELDFILDGTKVNSKEDWVSLFKDDTSAEANPSYTEKDDVLDDLFGDDFKESLDFAPALNKAEAKQLETPMTPMLSTPHMADDSALKKRRVDHMGCVTLAKKQRSQPLKPVAIDNGDPVAMKRARNTEAARRSRARKMERMSQLETKVDELVQDKNELMDEVSRLKRLLAQNNIAY</sequence>
<dbReference type="PROSITE" id="PS50217">
    <property type="entry name" value="BZIP"/>
    <property type="match status" value="1"/>
</dbReference>
<evidence type="ECO:0000256" key="1">
    <source>
        <dbReference type="ARBA" id="ARBA00004123"/>
    </source>
</evidence>
<keyword evidence="6" id="KW-0804">Transcription</keyword>
<comment type="subcellular location">
    <subcellularLocation>
        <location evidence="1">Nucleus</location>
    </subcellularLocation>
</comment>
<evidence type="ECO:0000313" key="11">
    <source>
        <dbReference type="EMBL" id="WPK26890.1"/>
    </source>
</evidence>
<dbReference type="CDD" id="cd12192">
    <property type="entry name" value="GCN4_cent"/>
    <property type="match status" value="1"/>
</dbReference>
<protein>
    <recommendedName>
        <fullName evidence="10">BZIP domain-containing protein</fullName>
    </recommendedName>
</protein>
<dbReference type="GO" id="GO:1903833">
    <property type="term" value="P:positive regulation of cellular response to amino acid starvation"/>
    <property type="evidence" value="ECO:0007669"/>
    <property type="project" value="TreeGrafter"/>
</dbReference>
<comment type="similarity">
    <text evidence="8">Belongs to the bZIP family. GCN4 subfamily.</text>
</comment>
<dbReference type="GO" id="GO:0005634">
    <property type="term" value="C:nucleus"/>
    <property type="evidence" value="ECO:0007669"/>
    <property type="project" value="UniProtKB-SubCell"/>
</dbReference>
<feature type="coiled-coil region" evidence="9">
    <location>
        <begin position="213"/>
        <end position="247"/>
    </location>
</feature>
<evidence type="ECO:0000256" key="5">
    <source>
        <dbReference type="ARBA" id="ARBA00023159"/>
    </source>
</evidence>
<organism evidence="11 12">
    <name type="scientific">Australozyma saopauloensis</name>
    <dbReference type="NCBI Taxonomy" id="291208"/>
    <lineage>
        <taxon>Eukaryota</taxon>
        <taxon>Fungi</taxon>
        <taxon>Dikarya</taxon>
        <taxon>Ascomycota</taxon>
        <taxon>Saccharomycotina</taxon>
        <taxon>Pichiomycetes</taxon>
        <taxon>Metschnikowiaceae</taxon>
        <taxon>Australozyma</taxon>
    </lineage>
</organism>
<dbReference type="GeneID" id="88175319"/>
<keyword evidence="9" id="KW-0175">Coiled coil</keyword>
<dbReference type="PROSITE" id="PS00036">
    <property type="entry name" value="BZIP_BASIC"/>
    <property type="match status" value="1"/>
</dbReference>
<evidence type="ECO:0000256" key="4">
    <source>
        <dbReference type="ARBA" id="ARBA00023125"/>
    </source>
</evidence>
<dbReference type="Proteomes" id="UP001338582">
    <property type="component" value="Chromosome 5"/>
</dbReference>
<keyword evidence="2" id="KW-0028">Amino-acid biosynthesis</keyword>
<dbReference type="GO" id="GO:0001080">
    <property type="term" value="P:nitrogen catabolite activation of transcription from RNA polymerase II promoter"/>
    <property type="evidence" value="ECO:0007669"/>
    <property type="project" value="TreeGrafter"/>
</dbReference>
<keyword evidence="3" id="KW-0805">Transcription regulation</keyword>
<dbReference type="CDD" id="cd12193">
    <property type="entry name" value="bZIP_GCN4"/>
    <property type="match status" value="1"/>
</dbReference>
<evidence type="ECO:0000256" key="8">
    <source>
        <dbReference type="ARBA" id="ARBA00061302"/>
    </source>
</evidence>
<dbReference type="RefSeq" id="XP_062879269.1">
    <property type="nucleotide sequence ID" value="XM_063023199.1"/>
</dbReference>
<accession>A0AAX4HEC1</accession>
<gene>
    <name evidence="11" type="ORF">PUMCH_004258</name>
</gene>
<dbReference type="GO" id="GO:0005667">
    <property type="term" value="C:transcription regulator complex"/>
    <property type="evidence" value="ECO:0007669"/>
    <property type="project" value="TreeGrafter"/>
</dbReference>
<reference evidence="11 12" key="1">
    <citation type="submission" date="2023-10" db="EMBL/GenBank/DDBJ databases">
        <title>Draft Genome Sequence of Candida saopaulonensis from a very Premature Infant with Sepsis.</title>
        <authorList>
            <person name="Ning Y."/>
            <person name="Dai R."/>
            <person name="Xiao M."/>
            <person name="Xu Y."/>
            <person name="Yan Q."/>
            <person name="Zhang L."/>
        </authorList>
    </citation>
    <scope>NUCLEOTIDE SEQUENCE [LARGE SCALE GENOMIC DNA]</scope>
    <source>
        <strain evidence="11 12">19XY460</strain>
    </source>
</reference>
<evidence type="ECO:0000256" key="6">
    <source>
        <dbReference type="ARBA" id="ARBA00023163"/>
    </source>
</evidence>
<dbReference type="Gene3D" id="3.30.160.60">
    <property type="entry name" value="Classic Zinc Finger"/>
    <property type="match status" value="1"/>
</dbReference>
<keyword evidence="7" id="KW-0539">Nucleus</keyword>
<dbReference type="SMART" id="SM00338">
    <property type="entry name" value="BRLZ"/>
    <property type="match status" value="1"/>
</dbReference>
<dbReference type="Pfam" id="PF07716">
    <property type="entry name" value="bZIP_2"/>
    <property type="match status" value="1"/>
</dbReference>
<dbReference type="InterPro" id="IPR046347">
    <property type="entry name" value="bZIP_sf"/>
</dbReference>
<dbReference type="InterPro" id="IPR050946">
    <property type="entry name" value="AP-1_TF_bZIP"/>
</dbReference>
<dbReference type="GO" id="GO:0008652">
    <property type="term" value="P:amino acid biosynthetic process"/>
    <property type="evidence" value="ECO:0007669"/>
    <property type="project" value="UniProtKB-KW"/>
</dbReference>
<name>A0AAX4HEC1_9ASCO</name>
<evidence type="ECO:0000313" key="12">
    <source>
        <dbReference type="Proteomes" id="UP001338582"/>
    </source>
</evidence>
<dbReference type="PANTHER" id="PTHR11462">
    <property type="entry name" value="JUN TRANSCRIPTION FACTOR-RELATED"/>
    <property type="match status" value="1"/>
</dbReference>
<evidence type="ECO:0000256" key="9">
    <source>
        <dbReference type="SAM" id="Coils"/>
    </source>
</evidence>
<evidence type="ECO:0000259" key="10">
    <source>
        <dbReference type="PROSITE" id="PS50217"/>
    </source>
</evidence>
<keyword evidence="12" id="KW-1185">Reference proteome</keyword>
<dbReference type="SUPFAM" id="SSF57959">
    <property type="entry name" value="Leucine zipper domain"/>
    <property type="match status" value="1"/>
</dbReference>
<dbReference type="AlphaFoldDB" id="A0AAX4HEC1"/>
<dbReference type="PANTHER" id="PTHR11462:SF35">
    <property type="entry name" value="TRANSCRIPTION FACTOR JRA"/>
    <property type="match status" value="1"/>
</dbReference>
<feature type="domain" description="BZIP" evidence="10">
    <location>
        <begin position="201"/>
        <end position="246"/>
    </location>
</feature>
<proteinExistence type="inferred from homology"/>
<dbReference type="KEGG" id="asau:88175319"/>
<dbReference type="GO" id="GO:0000978">
    <property type="term" value="F:RNA polymerase II cis-regulatory region sequence-specific DNA binding"/>
    <property type="evidence" value="ECO:0007669"/>
    <property type="project" value="TreeGrafter"/>
</dbReference>
<dbReference type="GO" id="GO:0000981">
    <property type="term" value="F:DNA-binding transcription factor activity, RNA polymerase II-specific"/>
    <property type="evidence" value="ECO:0007669"/>
    <property type="project" value="TreeGrafter"/>
</dbReference>
<dbReference type="InterPro" id="IPR004827">
    <property type="entry name" value="bZIP"/>
</dbReference>
<dbReference type="FunFam" id="3.30.160.60:FF:001491">
    <property type="entry name" value="Cross-pathway control protein A"/>
    <property type="match status" value="1"/>
</dbReference>
<evidence type="ECO:0000256" key="7">
    <source>
        <dbReference type="ARBA" id="ARBA00023242"/>
    </source>
</evidence>
<keyword evidence="4" id="KW-0238">DNA-binding</keyword>
<keyword evidence="5" id="KW-0010">Activator</keyword>